<gene>
    <name evidence="1" type="ORF">IJ22_13750</name>
</gene>
<dbReference type="KEGG" id="pnp:IJ22_13750"/>
<accession>A0A0U2VQG6</accession>
<dbReference type="PATRIC" id="fig|162209.4.peg.1456"/>
<keyword evidence="2" id="KW-1185">Reference proteome</keyword>
<sequence length="165" mass="18453">MINILLLFLLIMNPGNPVDSHEDYIFDARQARVGQTAAGMTIQDLDVQPINESDYWAVVKFKGETTVCGEIVFIDDNESGEGWGLLNYFTPSSHCAAKIPVTDVGKQRNGFSLTDNPARQLESLKLNGKRYQITLIIDDYEIYQTGKAQENKARLIKVVDAVKLD</sequence>
<protein>
    <submittedName>
        <fullName evidence="1">Uncharacterized protein</fullName>
    </submittedName>
</protein>
<reference evidence="2" key="1">
    <citation type="submission" date="2015-12" db="EMBL/GenBank/DDBJ databases">
        <title>Complete genome sequences of two moderately thermophilic Paenibacillus species.</title>
        <authorList>
            <person name="Butler R.III."/>
            <person name="Wang J."/>
            <person name="Stark B.C."/>
            <person name="Pombert J.-F."/>
        </authorList>
    </citation>
    <scope>NUCLEOTIDE SEQUENCE [LARGE SCALE GENOMIC DNA]</scope>
    <source>
        <strain evidence="2">32O-Y</strain>
    </source>
</reference>
<dbReference type="EMBL" id="CP013652">
    <property type="protein sequence ID" value="ALS21751.1"/>
    <property type="molecule type" value="Genomic_DNA"/>
</dbReference>
<proteinExistence type="predicted"/>
<evidence type="ECO:0000313" key="1">
    <source>
        <dbReference type="EMBL" id="ALS21751.1"/>
    </source>
</evidence>
<dbReference type="Proteomes" id="UP000061660">
    <property type="component" value="Chromosome"/>
</dbReference>
<dbReference type="AlphaFoldDB" id="A0A0U2VQG6"/>
<name>A0A0U2VQG6_9BACL</name>
<organism evidence="1 2">
    <name type="scientific">Paenibacillus naphthalenovorans</name>
    <dbReference type="NCBI Taxonomy" id="162209"/>
    <lineage>
        <taxon>Bacteria</taxon>
        <taxon>Bacillati</taxon>
        <taxon>Bacillota</taxon>
        <taxon>Bacilli</taxon>
        <taxon>Bacillales</taxon>
        <taxon>Paenibacillaceae</taxon>
        <taxon>Paenibacillus</taxon>
    </lineage>
</organism>
<evidence type="ECO:0000313" key="2">
    <source>
        <dbReference type="Proteomes" id="UP000061660"/>
    </source>
</evidence>
<reference evidence="1 2" key="2">
    <citation type="journal article" date="2016" name="Genome Announc.">
        <title>Complete Genome Sequences of Two Interactive Moderate Thermophiles, Paenibacillus napthalenovorans 32O-Y and Paenibacillus sp. 32O-W.</title>
        <authorList>
            <person name="Butler R.R.III."/>
            <person name="Wang J."/>
            <person name="Stark B.C."/>
            <person name="Pombert J.F."/>
        </authorList>
    </citation>
    <scope>NUCLEOTIDE SEQUENCE [LARGE SCALE GENOMIC DNA]</scope>
    <source>
        <strain evidence="1 2">32O-Y</strain>
    </source>
</reference>
<dbReference type="RefSeq" id="WP_054818136.1">
    <property type="nucleotide sequence ID" value="NZ_BJCS01000003.1"/>
</dbReference>